<comment type="caution">
    <text evidence="2">The sequence shown here is derived from an EMBL/GenBank/DDBJ whole genome shotgun (WGS) entry which is preliminary data.</text>
</comment>
<evidence type="ECO:0000313" key="3">
    <source>
        <dbReference type="Proteomes" id="UP000765509"/>
    </source>
</evidence>
<evidence type="ECO:0000256" key="1">
    <source>
        <dbReference type="SAM" id="MobiDB-lite"/>
    </source>
</evidence>
<sequence>MLPTLQSKVLQVPSLLFWEESLPMSRSTNSHCMKILVEYKRWAIWTTGSRKRDLQRWTNVGGYIPTGGRPINSSSEIPISRINNQGKVKRIRRIPGFPTNPDSEGSDELNVE</sequence>
<evidence type="ECO:0000313" key="2">
    <source>
        <dbReference type="EMBL" id="MBW0489026.1"/>
    </source>
</evidence>
<organism evidence="2 3">
    <name type="scientific">Austropuccinia psidii MF-1</name>
    <dbReference type="NCBI Taxonomy" id="1389203"/>
    <lineage>
        <taxon>Eukaryota</taxon>
        <taxon>Fungi</taxon>
        <taxon>Dikarya</taxon>
        <taxon>Basidiomycota</taxon>
        <taxon>Pucciniomycotina</taxon>
        <taxon>Pucciniomycetes</taxon>
        <taxon>Pucciniales</taxon>
        <taxon>Sphaerophragmiaceae</taxon>
        <taxon>Austropuccinia</taxon>
    </lineage>
</organism>
<protein>
    <submittedName>
        <fullName evidence="2">Uncharacterized protein</fullName>
    </submittedName>
</protein>
<gene>
    <name evidence="2" type="ORF">O181_028741</name>
</gene>
<keyword evidence="3" id="KW-1185">Reference proteome</keyword>
<dbReference type="Proteomes" id="UP000765509">
    <property type="component" value="Unassembled WGS sequence"/>
</dbReference>
<dbReference type="AlphaFoldDB" id="A0A9Q3H2N7"/>
<accession>A0A9Q3H2N7</accession>
<name>A0A9Q3H2N7_9BASI</name>
<proteinExistence type="predicted"/>
<reference evidence="2" key="1">
    <citation type="submission" date="2021-03" db="EMBL/GenBank/DDBJ databases">
        <title>Draft genome sequence of rust myrtle Austropuccinia psidii MF-1, a brazilian biotype.</title>
        <authorList>
            <person name="Quecine M.C."/>
            <person name="Pachon D.M.R."/>
            <person name="Bonatelli M.L."/>
            <person name="Correr F.H."/>
            <person name="Franceschini L.M."/>
            <person name="Leite T.F."/>
            <person name="Margarido G.R.A."/>
            <person name="Almeida C.A."/>
            <person name="Ferrarezi J.A."/>
            <person name="Labate C.A."/>
        </authorList>
    </citation>
    <scope>NUCLEOTIDE SEQUENCE</scope>
    <source>
        <strain evidence="2">MF-1</strain>
    </source>
</reference>
<dbReference type="EMBL" id="AVOT02009892">
    <property type="protein sequence ID" value="MBW0489026.1"/>
    <property type="molecule type" value="Genomic_DNA"/>
</dbReference>
<feature type="region of interest" description="Disordered" evidence="1">
    <location>
        <begin position="90"/>
        <end position="112"/>
    </location>
</feature>